<sequence length="52" mass="5900">MPIADDPETRRSTQGFVIMLFGGPIHWKKSQQHSEKRCEQPSGADDADRQSE</sequence>
<protein>
    <submittedName>
        <fullName evidence="2">Uncharacterized protein</fullName>
    </submittedName>
</protein>
<gene>
    <name evidence="2" type="ORF">QBC38DRAFT_462224</name>
</gene>
<organism evidence="2 3">
    <name type="scientific">Podospora fimiseda</name>
    <dbReference type="NCBI Taxonomy" id="252190"/>
    <lineage>
        <taxon>Eukaryota</taxon>
        <taxon>Fungi</taxon>
        <taxon>Dikarya</taxon>
        <taxon>Ascomycota</taxon>
        <taxon>Pezizomycotina</taxon>
        <taxon>Sordariomycetes</taxon>
        <taxon>Sordariomycetidae</taxon>
        <taxon>Sordariales</taxon>
        <taxon>Podosporaceae</taxon>
        <taxon>Podospora</taxon>
    </lineage>
</organism>
<evidence type="ECO:0000313" key="2">
    <source>
        <dbReference type="EMBL" id="KAK4220768.1"/>
    </source>
</evidence>
<dbReference type="EMBL" id="MU865644">
    <property type="protein sequence ID" value="KAK4220768.1"/>
    <property type="molecule type" value="Genomic_DNA"/>
</dbReference>
<keyword evidence="3" id="KW-1185">Reference proteome</keyword>
<evidence type="ECO:0000256" key="1">
    <source>
        <dbReference type="SAM" id="MobiDB-lite"/>
    </source>
</evidence>
<reference evidence="2" key="2">
    <citation type="submission" date="2023-05" db="EMBL/GenBank/DDBJ databases">
        <authorList>
            <consortium name="Lawrence Berkeley National Laboratory"/>
            <person name="Steindorff A."/>
            <person name="Hensen N."/>
            <person name="Bonometti L."/>
            <person name="Westerberg I."/>
            <person name="Brannstrom I.O."/>
            <person name="Guillou S."/>
            <person name="Cros-Aarteil S."/>
            <person name="Calhoun S."/>
            <person name="Haridas S."/>
            <person name="Kuo A."/>
            <person name="Mondo S."/>
            <person name="Pangilinan J."/>
            <person name="Riley R."/>
            <person name="Labutti K."/>
            <person name="Andreopoulos B."/>
            <person name="Lipzen A."/>
            <person name="Chen C."/>
            <person name="Yanf M."/>
            <person name="Daum C."/>
            <person name="Ng V."/>
            <person name="Clum A."/>
            <person name="Ohm R."/>
            <person name="Martin F."/>
            <person name="Silar P."/>
            <person name="Natvig D."/>
            <person name="Lalanne C."/>
            <person name="Gautier V."/>
            <person name="Ament-Velasquez S.L."/>
            <person name="Kruys A."/>
            <person name="Hutchinson M.I."/>
            <person name="Powell A.J."/>
            <person name="Barry K."/>
            <person name="Miller A.N."/>
            <person name="Grigoriev I.V."/>
            <person name="Debuchy R."/>
            <person name="Gladieux P."/>
            <person name="Thoren M.H."/>
            <person name="Johannesson H."/>
        </authorList>
    </citation>
    <scope>NUCLEOTIDE SEQUENCE</scope>
    <source>
        <strain evidence="2">CBS 990.96</strain>
    </source>
</reference>
<reference evidence="2" key="1">
    <citation type="journal article" date="2023" name="Mol. Phylogenet. Evol.">
        <title>Genome-scale phylogeny and comparative genomics of the fungal order Sordariales.</title>
        <authorList>
            <person name="Hensen N."/>
            <person name="Bonometti L."/>
            <person name="Westerberg I."/>
            <person name="Brannstrom I.O."/>
            <person name="Guillou S."/>
            <person name="Cros-Aarteil S."/>
            <person name="Calhoun S."/>
            <person name="Haridas S."/>
            <person name="Kuo A."/>
            <person name="Mondo S."/>
            <person name="Pangilinan J."/>
            <person name="Riley R."/>
            <person name="LaButti K."/>
            <person name="Andreopoulos B."/>
            <person name="Lipzen A."/>
            <person name="Chen C."/>
            <person name="Yan M."/>
            <person name="Daum C."/>
            <person name="Ng V."/>
            <person name="Clum A."/>
            <person name="Steindorff A."/>
            <person name="Ohm R.A."/>
            <person name="Martin F."/>
            <person name="Silar P."/>
            <person name="Natvig D.O."/>
            <person name="Lalanne C."/>
            <person name="Gautier V."/>
            <person name="Ament-Velasquez S.L."/>
            <person name="Kruys A."/>
            <person name="Hutchinson M.I."/>
            <person name="Powell A.J."/>
            <person name="Barry K."/>
            <person name="Miller A.N."/>
            <person name="Grigoriev I.V."/>
            <person name="Debuchy R."/>
            <person name="Gladieux P."/>
            <person name="Hiltunen Thoren M."/>
            <person name="Johannesson H."/>
        </authorList>
    </citation>
    <scope>NUCLEOTIDE SEQUENCE</scope>
    <source>
        <strain evidence="2">CBS 990.96</strain>
    </source>
</reference>
<evidence type="ECO:0000313" key="3">
    <source>
        <dbReference type="Proteomes" id="UP001301958"/>
    </source>
</evidence>
<proteinExistence type="predicted"/>
<feature type="region of interest" description="Disordered" evidence="1">
    <location>
        <begin position="28"/>
        <end position="52"/>
    </location>
</feature>
<dbReference type="Proteomes" id="UP001301958">
    <property type="component" value="Unassembled WGS sequence"/>
</dbReference>
<accession>A0AAN6YLV2</accession>
<name>A0AAN6YLV2_9PEZI</name>
<comment type="caution">
    <text evidence="2">The sequence shown here is derived from an EMBL/GenBank/DDBJ whole genome shotgun (WGS) entry which is preliminary data.</text>
</comment>
<dbReference type="AlphaFoldDB" id="A0AAN6YLV2"/>